<dbReference type="EMBL" id="JAGMUV010000001">
    <property type="protein sequence ID" value="KAH7175382.1"/>
    <property type="molecule type" value="Genomic_DNA"/>
</dbReference>
<dbReference type="InterPro" id="IPR051678">
    <property type="entry name" value="AGP_Transferase"/>
</dbReference>
<protein>
    <submittedName>
        <fullName evidence="3">Phosphotransferase enzyme family-domain-containing protein</fullName>
    </submittedName>
</protein>
<feature type="domain" description="Aminoglycoside phosphotransferase" evidence="2">
    <location>
        <begin position="49"/>
        <end position="310"/>
    </location>
</feature>
<dbReference type="Gene3D" id="3.90.1200.10">
    <property type="match status" value="1"/>
</dbReference>
<dbReference type="InterPro" id="IPR011009">
    <property type="entry name" value="Kinase-like_dom_sf"/>
</dbReference>
<reference evidence="3" key="1">
    <citation type="journal article" date="2021" name="Nat. Commun.">
        <title>Genetic determinants of endophytism in the Arabidopsis root mycobiome.</title>
        <authorList>
            <person name="Mesny F."/>
            <person name="Miyauchi S."/>
            <person name="Thiergart T."/>
            <person name="Pickel B."/>
            <person name="Atanasova L."/>
            <person name="Karlsson M."/>
            <person name="Huettel B."/>
            <person name="Barry K.W."/>
            <person name="Haridas S."/>
            <person name="Chen C."/>
            <person name="Bauer D."/>
            <person name="Andreopoulos W."/>
            <person name="Pangilinan J."/>
            <person name="LaButti K."/>
            <person name="Riley R."/>
            <person name="Lipzen A."/>
            <person name="Clum A."/>
            <person name="Drula E."/>
            <person name="Henrissat B."/>
            <person name="Kohler A."/>
            <person name="Grigoriev I.V."/>
            <person name="Martin F.M."/>
            <person name="Hacquard S."/>
        </authorList>
    </citation>
    <scope>NUCLEOTIDE SEQUENCE</scope>
    <source>
        <strain evidence="3">MPI-CAGE-AT-0147</strain>
    </source>
</reference>
<proteinExistence type="predicted"/>
<accession>A0A9P9FSW0</accession>
<dbReference type="AlphaFoldDB" id="A0A9P9FSW0"/>
<dbReference type="Pfam" id="PF01636">
    <property type="entry name" value="APH"/>
    <property type="match status" value="1"/>
</dbReference>
<feature type="compositionally biased region" description="Basic and acidic residues" evidence="1">
    <location>
        <begin position="344"/>
        <end position="356"/>
    </location>
</feature>
<dbReference type="InterPro" id="IPR002575">
    <property type="entry name" value="Aminoglycoside_PTrfase"/>
</dbReference>
<evidence type="ECO:0000259" key="2">
    <source>
        <dbReference type="Pfam" id="PF01636"/>
    </source>
</evidence>
<dbReference type="PANTHER" id="PTHR21310">
    <property type="entry name" value="AMINOGLYCOSIDE PHOSPHOTRANSFERASE-RELATED-RELATED"/>
    <property type="match status" value="1"/>
</dbReference>
<feature type="region of interest" description="Disordered" evidence="1">
    <location>
        <begin position="318"/>
        <end position="356"/>
    </location>
</feature>
<keyword evidence="4" id="KW-1185">Reference proteome</keyword>
<organism evidence="3 4">
    <name type="scientific">Dactylonectria macrodidyma</name>
    <dbReference type="NCBI Taxonomy" id="307937"/>
    <lineage>
        <taxon>Eukaryota</taxon>
        <taxon>Fungi</taxon>
        <taxon>Dikarya</taxon>
        <taxon>Ascomycota</taxon>
        <taxon>Pezizomycotina</taxon>
        <taxon>Sordariomycetes</taxon>
        <taxon>Hypocreomycetidae</taxon>
        <taxon>Hypocreales</taxon>
        <taxon>Nectriaceae</taxon>
        <taxon>Dactylonectria</taxon>
    </lineage>
</organism>
<gene>
    <name evidence="3" type="ORF">EDB81DRAFT_3136</name>
</gene>
<evidence type="ECO:0000313" key="4">
    <source>
        <dbReference type="Proteomes" id="UP000738349"/>
    </source>
</evidence>
<dbReference type="PANTHER" id="PTHR21310:SF13">
    <property type="entry name" value="AMINOGLYCOSIDE PHOSPHOTRANSFERASE DOMAIN-CONTAINING PROTEIN"/>
    <property type="match status" value="1"/>
</dbReference>
<sequence length="441" mass="50419">MTSPSREGLVWQESPLGDKPRWKTEPRVEAIRAVCLRVLKLASEKDCIVEFFAAGSFNRLYFVEVPGQEKLVMRISLPVDPRNKILGEVATVRWLRRFTSIPVPEIIAFDASSDNEIGFEWILMPFIAGTSAYSLWRKTPMITKEGLVKQVAKFQAQILEASETKSPLRGIGTLTYGSGEVDGLREDTTPEPGQIVSRHFFTGKHFDYDVPRGPFPSSREWMDSYLAITIQEQEEELGMTEDDEDKEDTEHHISIAKRLQGLLPIIFPSAEDLPERTAPWHEDLSLKNMLVDRDGTITAILDWEFVSAMPYWLATESPQFLNGPTREKEPVRDDYGDETPEEAEDRKSVGDTQDNEGKNELYWHHLMEYEQTKLRAVYADHIRELRPTWDAEVADGVLRDDFLGAVEQCAAGWPLRAIERWIDAVEKGEFPRLYNVLESKV</sequence>
<evidence type="ECO:0000313" key="3">
    <source>
        <dbReference type="EMBL" id="KAH7175382.1"/>
    </source>
</evidence>
<dbReference type="SUPFAM" id="SSF56112">
    <property type="entry name" value="Protein kinase-like (PK-like)"/>
    <property type="match status" value="1"/>
</dbReference>
<feature type="compositionally biased region" description="Basic and acidic residues" evidence="1">
    <location>
        <begin position="325"/>
        <end position="334"/>
    </location>
</feature>
<name>A0A9P9FSW0_9HYPO</name>
<dbReference type="Proteomes" id="UP000738349">
    <property type="component" value="Unassembled WGS sequence"/>
</dbReference>
<comment type="caution">
    <text evidence="3">The sequence shown here is derived from an EMBL/GenBank/DDBJ whole genome shotgun (WGS) entry which is preliminary data.</text>
</comment>
<evidence type="ECO:0000256" key="1">
    <source>
        <dbReference type="SAM" id="MobiDB-lite"/>
    </source>
</evidence>
<dbReference type="OrthoDB" id="10003767at2759"/>